<dbReference type="SMART" id="SM01080">
    <property type="entry name" value="CHASE2"/>
    <property type="match status" value="1"/>
</dbReference>
<protein>
    <recommendedName>
        <fullName evidence="1">non-specific serine/threonine protein kinase</fullName>
        <ecNumber evidence="1">2.7.11.1</ecNumber>
    </recommendedName>
</protein>
<feature type="binding site" evidence="9">
    <location>
        <position position="517"/>
    </location>
    <ligand>
        <name>ATP</name>
        <dbReference type="ChEBI" id="CHEBI:30616"/>
    </ligand>
</feature>
<evidence type="ECO:0000256" key="6">
    <source>
        <dbReference type="ARBA" id="ARBA00022840"/>
    </source>
</evidence>
<keyword evidence="6 9" id="KW-0067">ATP-binding</keyword>
<dbReference type="InterPro" id="IPR000719">
    <property type="entry name" value="Prot_kinase_dom"/>
</dbReference>
<comment type="caution">
    <text evidence="13">The sequence shown here is derived from an EMBL/GenBank/DDBJ whole genome shotgun (WGS) entry which is preliminary data.</text>
</comment>
<evidence type="ECO:0000256" key="11">
    <source>
        <dbReference type="SAM" id="Phobius"/>
    </source>
</evidence>
<evidence type="ECO:0000256" key="5">
    <source>
        <dbReference type="ARBA" id="ARBA00022777"/>
    </source>
</evidence>
<keyword evidence="14" id="KW-1185">Reference proteome</keyword>
<feature type="transmembrane region" description="Helical" evidence="11">
    <location>
        <begin position="387"/>
        <end position="408"/>
    </location>
</feature>
<name>A0ABS5Y4S2_9CYAN</name>
<dbReference type="SUPFAM" id="SSF56112">
    <property type="entry name" value="Protein kinase-like (PK-like)"/>
    <property type="match status" value="1"/>
</dbReference>
<dbReference type="PROSITE" id="PS50011">
    <property type="entry name" value="PROTEIN_KINASE_DOM"/>
    <property type="match status" value="1"/>
</dbReference>
<dbReference type="InterPro" id="IPR011009">
    <property type="entry name" value="Kinase-like_dom_sf"/>
</dbReference>
<keyword evidence="2" id="KW-0723">Serine/threonine-protein kinase</keyword>
<dbReference type="Pfam" id="PF00069">
    <property type="entry name" value="Pkinase"/>
    <property type="match status" value="1"/>
</dbReference>
<reference evidence="13 14" key="1">
    <citation type="journal article" date="2021" name="Mar. Drugs">
        <title>Genome Reduction and Secondary Metabolism of the Marine Sponge-Associated Cyanobacterium Leptothoe.</title>
        <authorList>
            <person name="Konstantinou D."/>
            <person name="Popin R.V."/>
            <person name="Fewer D.P."/>
            <person name="Sivonen K."/>
            <person name="Gkelis S."/>
        </authorList>
    </citation>
    <scope>NUCLEOTIDE SEQUENCE [LARGE SCALE GENOMIC DNA]</scope>
    <source>
        <strain evidence="13 14">TAU-MAC 1615</strain>
    </source>
</reference>
<keyword evidence="11" id="KW-0472">Membrane</keyword>
<dbReference type="Gene3D" id="1.10.510.10">
    <property type="entry name" value="Transferase(Phosphotransferase) domain 1"/>
    <property type="match status" value="1"/>
</dbReference>
<dbReference type="Proteomes" id="UP001196661">
    <property type="component" value="Unassembled WGS sequence"/>
</dbReference>
<evidence type="ECO:0000256" key="1">
    <source>
        <dbReference type="ARBA" id="ARBA00012513"/>
    </source>
</evidence>
<evidence type="ECO:0000313" key="13">
    <source>
        <dbReference type="EMBL" id="MBT9312359.1"/>
    </source>
</evidence>
<dbReference type="PANTHER" id="PTHR24363">
    <property type="entry name" value="SERINE/THREONINE PROTEIN KINASE"/>
    <property type="match status" value="1"/>
</dbReference>
<evidence type="ECO:0000256" key="8">
    <source>
        <dbReference type="ARBA" id="ARBA00048679"/>
    </source>
</evidence>
<dbReference type="Pfam" id="PF05226">
    <property type="entry name" value="CHASE2"/>
    <property type="match status" value="1"/>
</dbReference>
<keyword evidence="4 9" id="KW-0547">Nucleotide-binding</keyword>
<dbReference type="SMART" id="SM00220">
    <property type="entry name" value="S_TKc"/>
    <property type="match status" value="1"/>
</dbReference>
<proteinExistence type="predicted"/>
<dbReference type="InterPro" id="IPR007890">
    <property type="entry name" value="CHASE2"/>
</dbReference>
<keyword evidence="3" id="KW-0808">Transferase</keyword>
<feature type="region of interest" description="Disordered" evidence="10">
    <location>
        <begin position="788"/>
        <end position="810"/>
    </location>
</feature>
<dbReference type="InterPro" id="IPR008271">
    <property type="entry name" value="Ser/Thr_kinase_AS"/>
</dbReference>
<evidence type="ECO:0000259" key="12">
    <source>
        <dbReference type="PROSITE" id="PS50011"/>
    </source>
</evidence>
<comment type="catalytic activity">
    <reaction evidence="8">
        <text>L-seryl-[protein] + ATP = O-phospho-L-seryl-[protein] + ADP + H(+)</text>
        <dbReference type="Rhea" id="RHEA:17989"/>
        <dbReference type="Rhea" id="RHEA-COMP:9863"/>
        <dbReference type="Rhea" id="RHEA-COMP:11604"/>
        <dbReference type="ChEBI" id="CHEBI:15378"/>
        <dbReference type="ChEBI" id="CHEBI:29999"/>
        <dbReference type="ChEBI" id="CHEBI:30616"/>
        <dbReference type="ChEBI" id="CHEBI:83421"/>
        <dbReference type="ChEBI" id="CHEBI:456216"/>
        <dbReference type="EC" id="2.7.11.1"/>
    </reaction>
</comment>
<evidence type="ECO:0000256" key="3">
    <source>
        <dbReference type="ARBA" id="ARBA00022679"/>
    </source>
</evidence>
<evidence type="ECO:0000256" key="2">
    <source>
        <dbReference type="ARBA" id="ARBA00022527"/>
    </source>
</evidence>
<evidence type="ECO:0000256" key="7">
    <source>
        <dbReference type="ARBA" id="ARBA00047899"/>
    </source>
</evidence>
<dbReference type="PANTHER" id="PTHR24363:SF0">
    <property type="entry name" value="SERINE_THREONINE KINASE LIKE DOMAIN CONTAINING 1"/>
    <property type="match status" value="1"/>
</dbReference>
<accession>A0ABS5Y4S2</accession>
<dbReference type="CDD" id="cd14014">
    <property type="entry name" value="STKc_PknB_like"/>
    <property type="match status" value="1"/>
</dbReference>
<evidence type="ECO:0000313" key="14">
    <source>
        <dbReference type="Proteomes" id="UP001196661"/>
    </source>
</evidence>
<gene>
    <name evidence="13" type="ORF">IXB28_09095</name>
</gene>
<comment type="catalytic activity">
    <reaction evidence="7">
        <text>L-threonyl-[protein] + ATP = O-phospho-L-threonyl-[protein] + ADP + H(+)</text>
        <dbReference type="Rhea" id="RHEA:46608"/>
        <dbReference type="Rhea" id="RHEA-COMP:11060"/>
        <dbReference type="Rhea" id="RHEA-COMP:11605"/>
        <dbReference type="ChEBI" id="CHEBI:15378"/>
        <dbReference type="ChEBI" id="CHEBI:30013"/>
        <dbReference type="ChEBI" id="CHEBI:30616"/>
        <dbReference type="ChEBI" id="CHEBI:61977"/>
        <dbReference type="ChEBI" id="CHEBI:456216"/>
        <dbReference type="EC" id="2.7.11.1"/>
    </reaction>
</comment>
<dbReference type="RefSeq" id="WP_215618251.1">
    <property type="nucleotide sequence ID" value="NZ_JADOER010000007.1"/>
</dbReference>
<feature type="domain" description="Protein kinase" evidence="12">
    <location>
        <begin position="486"/>
        <end position="746"/>
    </location>
</feature>
<evidence type="ECO:0000256" key="4">
    <source>
        <dbReference type="ARBA" id="ARBA00022741"/>
    </source>
</evidence>
<dbReference type="EC" id="2.7.11.1" evidence="1"/>
<keyword evidence="5" id="KW-0418">Kinase</keyword>
<keyword evidence="11" id="KW-1133">Transmembrane helix</keyword>
<evidence type="ECO:0000256" key="9">
    <source>
        <dbReference type="PROSITE-ProRule" id="PRU10141"/>
    </source>
</evidence>
<organism evidence="13 14">
    <name type="scientific">Leptothoe kymatousa TAU-MAC 1615</name>
    <dbReference type="NCBI Taxonomy" id="2364775"/>
    <lineage>
        <taxon>Bacteria</taxon>
        <taxon>Bacillati</taxon>
        <taxon>Cyanobacteriota</taxon>
        <taxon>Cyanophyceae</taxon>
        <taxon>Nodosilineales</taxon>
        <taxon>Cymatolegaceae</taxon>
        <taxon>Leptothoe</taxon>
        <taxon>Leptothoe kymatousa</taxon>
    </lineage>
</organism>
<dbReference type="InterPro" id="IPR017441">
    <property type="entry name" value="Protein_kinase_ATP_BS"/>
</dbReference>
<dbReference type="EMBL" id="JADOER010000007">
    <property type="protein sequence ID" value="MBT9312359.1"/>
    <property type="molecule type" value="Genomic_DNA"/>
</dbReference>
<dbReference type="PROSITE" id="PS00108">
    <property type="entry name" value="PROTEIN_KINASE_ST"/>
    <property type="match status" value="1"/>
</dbReference>
<dbReference type="Gene3D" id="3.30.200.20">
    <property type="entry name" value="Phosphorylase Kinase, domain 1"/>
    <property type="match status" value="1"/>
</dbReference>
<dbReference type="PROSITE" id="PS00107">
    <property type="entry name" value="PROTEIN_KINASE_ATP"/>
    <property type="match status" value="1"/>
</dbReference>
<sequence>MKQDGADITATLTSQDRLRSRLTPTVNLAKRWRAYLNAFLVGTAALITGSNIGVVRSLEYQGQSLMWEVRGALSAPDDIVILAIDEESLSQGQHYLDQPDAYPELAAISSWPWPRQTYAAAVDKLLDAGAKSIALDIVFAQPSSYGPEDDAAFAQVLAQKGAQVVLAAQYGDVDLRQGSLLQPTLPLPDFRDTPVKIGAINFPIEPNGKIHRLSREFLEDRRTLEANLLGDDLFLEDDSDPSILSFSEAALEAAQTEYTQNAKDHIFFHGPSKTFEHVPFWYILDDDLWKTQLDSGRFFKDKIILVGATASLLQDFHAAPFSKSLLYSEPIAGVEILANTVASLRDDLVLYSVAQNSWVSALLVAGWLGGMAIASSRVSARKPIRRLMWAAIGAVAWGGASFIIFVVGGIIIPIAVPILGILGFATADFAIGLFSEQLQKKNLRNTLARYVTSPIVQEIISQQDDFKDLLAVHESEMIGTVLSDRYRISKILGAGGFGDTYLAEDTQRPGNPICVVKQLKIVSDNPRAHMLAQRLFASEAATLERLGEHDQIPRLLAYFEANYSFYLVQEMIDGTLLKERLDPQSPMSQREAAEFLMDLLPVIQTVHAQGVIHRDIKPSNIIVRHHDGRYVLIDFGAVKQISNRLTDTNARITSTVGIGTQGYMPSEQSAGLPNFSSDLYALGVTAIEAMTGSPPHALHRDANGEIVWTHKVPDLDPGLAKVIEKMVRYDFNQRYPNANLVMQELRQLKLDILSTEVPEKFGVEPEPVADAEDAKLSTVILPTDWDRDYKMPDATTSIDDKEASDNEEAS</sequence>
<keyword evidence="11" id="KW-0812">Transmembrane</keyword>
<feature type="transmembrane region" description="Helical" evidence="11">
    <location>
        <begin position="358"/>
        <end position="375"/>
    </location>
</feature>
<evidence type="ECO:0000256" key="10">
    <source>
        <dbReference type="SAM" id="MobiDB-lite"/>
    </source>
</evidence>